<reference evidence="5" key="2">
    <citation type="submission" date="2023-01" db="EMBL/GenBank/DDBJ databases">
        <title>Draft genome sequence of Paraferrimonas sedimenticola strain NBRC 101628.</title>
        <authorList>
            <person name="Sun Q."/>
            <person name="Mori K."/>
        </authorList>
    </citation>
    <scope>NUCLEOTIDE SEQUENCE</scope>
    <source>
        <strain evidence="5">NBRC 101628</strain>
    </source>
</reference>
<dbReference type="NCBIfam" id="TIGR00045">
    <property type="entry name" value="glycerate kinase"/>
    <property type="match status" value="1"/>
</dbReference>
<dbReference type="PANTHER" id="PTHR21599">
    <property type="entry name" value="GLYCERATE KINASE"/>
    <property type="match status" value="1"/>
</dbReference>
<dbReference type="Gene3D" id="3.40.50.10350">
    <property type="entry name" value="Glycerate kinase, domain 1"/>
    <property type="match status" value="1"/>
</dbReference>
<dbReference type="GO" id="GO:0031388">
    <property type="term" value="P:organic acid phosphorylation"/>
    <property type="evidence" value="ECO:0007669"/>
    <property type="project" value="UniProtKB-UniRule"/>
</dbReference>
<dbReference type="PIRSF" id="PIRSF006078">
    <property type="entry name" value="GlxK"/>
    <property type="match status" value="1"/>
</dbReference>
<evidence type="ECO:0000256" key="2">
    <source>
        <dbReference type="ARBA" id="ARBA00022679"/>
    </source>
</evidence>
<protein>
    <submittedName>
        <fullName evidence="5">Glycerate kinase</fullName>
    </submittedName>
</protein>
<proteinExistence type="inferred from homology"/>
<dbReference type="GO" id="GO:0008887">
    <property type="term" value="F:glycerate kinase activity"/>
    <property type="evidence" value="ECO:0007669"/>
    <property type="project" value="UniProtKB-UniRule"/>
</dbReference>
<gene>
    <name evidence="5" type="ORF">GCM10007895_01180</name>
</gene>
<dbReference type="Pfam" id="PF02595">
    <property type="entry name" value="Gly_kinase"/>
    <property type="match status" value="1"/>
</dbReference>
<dbReference type="EMBL" id="BSNC01000001">
    <property type="protein sequence ID" value="GLP94812.1"/>
    <property type="molecule type" value="Genomic_DNA"/>
</dbReference>
<evidence type="ECO:0000313" key="5">
    <source>
        <dbReference type="EMBL" id="GLP94812.1"/>
    </source>
</evidence>
<evidence type="ECO:0000313" key="6">
    <source>
        <dbReference type="Proteomes" id="UP001161422"/>
    </source>
</evidence>
<evidence type="ECO:0000256" key="1">
    <source>
        <dbReference type="ARBA" id="ARBA00006284"/>
    </source>
</evidence>
<organism evidence="5 6">
    <name type="scientific">Paraferrimonas sedimenticola</name>
    <dbReference type="NCBI Taxonomy" id="375674"/>
    <lineage>
        <taxon>Bacteria</taxon>
        <taxon>Pseudomonadati</taxon>
        <taxon>Pseudomonadota</taxon>
        <taxon>Gammaproteobacteria</taxon>
        <taxon>Alteromonadales</taxon>
        <taxon>Ferrimonadaceae</taxon>
        <taxon>Paraferrimonas</taxon>
    </lineage>
</organism>
<dbReference type="Gene3D" id="3.90.1510.10">
    <property type="entry name" value="Glycerate kinase, domain 2"/>
    <property type="match status" value="1"/>
</dbReference>
<evidence type="ECO:0000256" key="3">
    <source>
        <dbReference type="ARBA" id="ARBA00022777"/>
    </source>
</evidence>
<comment type="caution">
    <text evidence="5">The sequence shown here is derived from an EMBL/GenBank/DDBJ whole genome shotgun (WGS) entry which is preliminary data.</text>
</comment>
<accession>A0AA37W0B5</accession>
<sequence>MNSILIAPDSFKESLTAMQVSQAIQKGLMKVWPDANYQLLPVADGGEGTVQSLVDASHGEFCQKTVRGPMGEPVSARYGLIDQGDTAVIEMAEASGLHLVERRQRNPLVASSFGTGELIVDALNKGVSKLIIGLGGSATNDAGRGMLAALGVKFIDADGKLLPPGGAALSQLAKVDASSLDPRLAKVELQVACDVDNPLCGARGASAVFGPQKGANDAMVEQLDKALMQFAKVVSQCGGPNVANIAGAGAAGGMGAGLLAFTQAQLRPGIDIVTDAVSLKERLKGVDLVVTGEGRIDAQTVFGKTPVGVARHARELGIPVIAICGSVGDGAEAVYEHGIDAVFDVVPGAMSLEQALADGAINLERCAENLARAMRLSR</sequence>
<comment type="similarity">
    <text evidence="1 4">Belongs to the glycerate kinase type-1 family.</text>
</comment>
<dbReference type="Proteomes" id="UP001161422">
    <property type="component" value="Unassembled WGS sequence"/>
</dbReference>
<dbReference type="AlphaFoldDB" id="A0AA37W0B5"/>
<dbReference type="PANTHER" id="PTHR21599:SF0">
    <property type="entry name" value="GLYCERATE KINASE"/>
    <property type="match status" value="1"/>
</dbReference>
<dbReference type="RefSeq" id="WP_095506179.1">
    <property type="nucleotide sequence ID" value="NZ_BSNC01000001.1"/>
</dbReference>
<evidence type="ECO:0000256" key="4">
    <source>
        <dbReference type="PIRNR" id="PIRNR006078"/>
    </source>
</evidence>
<keyword evidence="6" id="KW-1185">Reference proteome</keyword>
<dbReference type="InterPro" id="IPR018197">
    <property type="entry name" value="Glycerate_kinase_RE-like"/>
</dbReference>
<dbReference type="InterPro" id="IPR004381">
    <property type="entry name" value="Glycerate_kinase"/>
</dbReference>
<dbReference type="InterPro" id="IPR036129">
    <property type="entry name" value="Glycerate_kinase_sf"/>
</dbReference>
<keyword evidence="3 4" id="KW-0418">Kinase</keyword>
<reference evidence="5" key="1">
    <citation type="journal article" date="2014" name="Int. J. Syst. Evol. Microbiol.">
        <title>Complete genome sequence of Corynebacterium casei LMG S-19264T (=DSM 44701T), isolated from a smear-ripened cheese.</title>
        <authorList>
            <consortium name="US DOE Joint Genome Institute (JGI-PGF)"/>
            <person name="Walter F."/>
            <person name="Albersmeier A."/>
            <person name="Kalinowski J."/>
            <person name="Ruckert C."/>
        </authorList>
    </citation>
    <scope>NUCLEOTIDE SEQUENCE</scope>
    <source>
        <strain evidence="5">NBRC 101628</strain>
    </source>
</reference>
<keyword evidence="2 4" id="KW-0808">Transferase</keyword>
<dbReference type="InterPro" id="IPR018193">
    <property type="entry name" value="Glyc_kinase_flavodox-like_fold"/>
</dbReference>
<name>A0AA37W0B5_9GAMM</name>
<dbReference type="SUPFAM" id="SSF110738">
    <property type="entry name" value="Glycerate kinase I"/>
    <property type="match status" value="1"/>
</dbReference>